<dbReference type="GO" id="GO:0016491">
    <property type="term" value="F:oxidoreductase activity"/>
    <property type="evidence" value="ECO:0007669"/>
    <property type="project" value="InterPro"/>
</dbReference>
<dbReference type="OrthoDB" id="9780520at2"/>
<dbReference type="InterPro" id="IPR051397">
    <property type="entry name" value="Zn-ADH-like_protein"/>
</dbReference>
<evidence type="ECO:0000313" key="2">
    <source>
        <dbReference type="EMBL" id="TDD59303.1"/>
    </source>
</evidence>
<dbReference type="Proteomes" id="UP000295124">
    <property type="component" value="Unassembled WGS sequence"/>
</dbReference>
<dbReference type="Gene3D" id="3.40.50.720">
    <property type="entry name" value="NAD(P)-binding Rossmann-like Domain"/>
    <property type="match status" value="1"/>
</dbReference>
<dbReference type="InterPro" id="IPR013154">
    <property type="entry name" value="ADH-like_N"/>
</dbReference>
<dbReference type="Pfam" id="PF00107">
    <property type="entry name" value="ADH_zinc_N"/>
    <property type="match status" value="1"/>
</dbReference>
<sequence length="329" mass="34287">MRAAVVTEFGEPSVIRIQEWPDPVPAEGQVLVEVEVADMIFVDAAIRRGHHGGYFDVTPPFVPGSRFGGRVRATGPGVSDTWIGKTVVGRSVDFAAHAELVVAASDSLTETDLNLETAVAVTGDGFTTLLLEQLAPDLQGKDVLITASAGGMGLLLIQLAHRAGARVIAAARGQAKLDLSQAQGADVVIDYSQPGWEKSVLEATGGRGADVVFEGAGGELGTTAFGVVKDGGWFSAHGAPSGTFATYDPAEADRRGITVKGIEDLRVDLVATTVTDAAVLQRAAAGDLVPVVDRVFDLDHVAEAHTALEQRVLLGKALIRVRPAGLRGQ</sequence>
<evidence type="ECO:0000313" key="3">
    <source>
        <dbReference type="Proteomes" id="UP000295124"/>
    </source>
</evidence>
<dbReference type="RefSeq" id="WP_132167988.1">
    <property type="nucleotide sequence ID" value="NZ_SMKX01000037.1"/>
</dbReference>
<protein>
    <submittedName>
        <fullName evidence="2">Alanine dehydrogenase</fullName>
    </submittedName>
</protein>
<dbReference type="InterPro" id="IPR036291">
    <property type="entry name" value="NAD(P)-bd_dom_sf"/>
</dbReference>
<reference evidence="2 3" key="1">
    <citation type="submission" date="2019-03" db="EMBL/GenBank/DDBJ databases">
        <title>Draft genome sequences of novel Actinobacteria.</title>
        <authorList>
            <person name="Sahin N."/>
            <person name="Ay H."/>
            <person name="Saygin H."/>
        </authorList>
    </citation>
    <scope>NUCLEOTIDE SEQUENCE [LARGE SCALE GENOMIC DNA]</scope>
    <source>
        <strain evidence="2 3">JCM 13523</strain>
    </source>
</reference>
<dbReference type="SUPFAM" id="SSF50129">
    <property type="entry name" value="GroES-like"/>
    <property type="match status" value="1"/>
</dbReference>
<gene>
    <name evidence="2" type="ORF">E1263_15400</name>
</gene>
<feature type="domain" description="Enoyl reductase (ER)" evidence="1">
    <location>
        <begin position="10"/>
        <end position="319"/>
    </location>
</feature>
<dbReference type="AlphaFoldDB" id="A0A4R4ZKQ0"/>
<accession>A0A4R4ZKQ0</accession>
<dbReference type="SUPFAM" id="SSF51735">
    <property type="entry name" value="NAD(P)-binding Rossmann-fold domains"/>
    <property type="match status" value="1"/>
</dbReference>
<dbReference type="InterPro" id="IPR020843">
    <property type="entry name" value="ER"/>
</dbReference>
<dbReference type="Pfam" id="PF08240">
    <property type="entry name" value="ADH_N"/>
    <property type="match status" value="1"/>
</dbReference>
<dbReference type="PANTHER" id="PTHR43677">
    <property type="entry name" value="SHORT-CHAIN DEHYDROGENASE/REDUCTASE"/>
    <property type="match status" value="1"/>
</dbReference>
<proteinExistence type="predicted"/>
<name>A0A4R4ZKQ0_9ACTN</name>
<keyword evidence="3" id="KW-1185">Reference proteome</keyword>
<dbReference type="SMART" id="SM00829">
    <property type="entry name" value="PKS_ER"/>
    <property type="match status" value="1"/>
</dbReference>
<dbReference type="EMBL" id="SMKX01000037">
    <property type="protein sequence ID" value="TDD59303.1"/>
    <property type="molecule type" value="Genomic_DNA"/>
</dbReference>
<dbReference type="PANTHER" id="PTHR43677:SF4">
    <property type="entry name" value="QUINONE OXIDOREDUCTASE-LIKE PROTEIN 2"/>
    <property type="match status" value="1"/>
</dbReference>
<dbReference type="InterPro" id="IPR011032">
    <property type="entry name" value="GroES-like_sf"/>
</dbReference>
<dbReference type="Gene3D" id="3.90.180.10">
    <property type="entry name" value="Medium-chain alcohol dehydrogenases, catalytic domain"/>
    <property type="match status" value="1"/>
</dbReference>
<organism evidence="2 3">
    <name type="scientific">Kribbella antibiotica</name>
    <dbReference type="NCBI Taxonomy" id="190195"/>
    <lineage>
        <taxon>Bacteria</taxon>
        <taxon>Bacillati</taxon>
        <taxon>Actinomycetota</taxon>
        <taxon>Actinomycetes</taxon>
        <taxon>Propionibacteriales</taxon>
        <taxon>Kribbellaceae</taxon>
        <taxon>Kribbella</taxon>
    </lineage>
</organism>
<comment type="caution">
    <text evidence="2">The sequence shown here is derived from an EMBL/GenBank/DDBJ whole genome shotgun (WGS) entry which is preliminary data.</text>
</comment>
<dbReference type="InterPro" id="IPR013149">
    <property type="entry name" value="ADH-like_C"/>
</dbReference>
<evidence type="ECO:0000259" key="1">
    <source>
        <dbReference type="SMART" id="SM00829"/>
    </source>
</evidence>